<keyword evidence="9" id="KW-1194">Viral DNA replication</keyword>
<dbReference type="Pfam" id="PF00136">
    <property type="entry name" value="DNA_pol_B"/>
    <property type="match status" value="1"/>
</dbReference>
<dbReference type="InterPro" id="IPR006134">
    <property type="entry name" value="DNA-dir_DNA_pol_B_multi_dom"/>
</dbReference>
<evidence type="ECO:0000256" key="4">
    <source>
        <dbReference type="ARBA" id="ARBA00022695"/>
    </source>
</evidence>
<comment type="similarity">
    <text evidence="1">Belongs to the DNA polymerase type-B family.</text>
</comment>
<proteinExistence type="inferred from homology"/>
<dbReference type="SUPFAM" id="SSF56672">
    <property type="entry name" value="DNA/RNA polymerases"/>
    <property type="match status" value="1"/>
</dbReference>
<dbReference type="GO" id="GO:0039693">
    <property type="term" value="P:viral DNA genome replication"/>
    <property type="evidence" value="ECO:0007669"/>
    <property type="project" value="UniProtKB-KW"/>
</dbReference>
<dbReference type="InterPro" id="IPR043502">
    <property type="entry name" value="DNA/RNA_pol_sf"/>
</dbReference>
<evidence type="ECO:0000256" key="7">
    <source>
        <dbReference type="ARBA" id="ARBA00022801"/>
    </source>
</evidence>
<keyword evidence="10" id="KW-0238">DNA-binding</keyword>
<dbReference type="Gene3D" id="3.40.1820.10">
    <property type="entry name" value="DnaQ-like 3'-5' exonuclease"/>
    <property type="match status" value="1"/>
</dbReference>
<dbReference type="GO" id="GO:0004518">
    <property type="term" value="F:nuclease activity"/>
    <property type="evidence" value="ECO:0007669"/>
    <property type="project" value="UniProtKB-KW"/>
</dbReference>
<dbReference type="Gene3D" id="3.30.342.10">
    <property type="entry name" value="DNA Polymerase, chain B, domain 1"/>
    <property type="match status" value="1"/>
</dbReference>
<evidence type="ECO:0000259" key="12">
    <source>
        <dbReference type="Pfam" id="PF00136"/>
    </source>
</evidence>
<evidence type="ECO:0000259" key="13">
    <source>
        <dbReference type="Pfam" id="PF03104"/>
    </source>
</evidence>
<dbReference type="InterPro" id="IPR012337">
    <property type="entry name" value="RNaseH-like_sf"/>
</dbReference>
<evidence type="ECO:0000256" key="2">
    <source>
        <dbReference type="ARBA" id="ARBA00012417"/>
    </source>
</evidence>
<evidence type="ECO:0000256" key="9">
    <source>
        <dbReference type="ARBA" id="ARBA00023109"/>
    </source>
</evidence>
<evidence type="ECO:0000256" key="6">
    <source>
        <dbReference type="ARBA" id="ARBA00022722"/>
    </source>
</evidence>
<dbReference type="InterPro" id="IPR023211">
    <property type="entry name" value="DNA_pol_palm_dom_sf"/>
</dbReference>
<dbReference type="GO" id="GO:0003887">
    <property type="term" value="F:DNA-directed DNA polymerase activity"/>
    <property type="evidence" value="ECO:0007669"/>
    <property type="project" value="UniProtKB-KW"/>
</dbReference>
<dbReference type="GO" id="GO:0016787">
    <property type="term" value="F:hydrolase activity"/>
    <property type="evidence" value="ECO:0007669"/>
    <property type="project" value="UniProtKB-KW"/>
</dbReference>
<feature type="domain" description="DNA-directed DNA polymerase family B exonuclease" evidence="13">
    <location>
        <begin position="85"/>
        <end position="269"/>
    </location>
</feature>
<sequence>MSYIDALFDRDKDRIHVVERVKGERVYREYPANYVFYYDDPRGKFRTIYDTPVSRFSTKNGKEFHKEQRVNSGKRLWESDINPIFRCLEDNYLGANSPKLQTAFFDIEVDFDPLRGFSKPEDPFNPITAISVYLDWMDKLVTMVVPPKSYSWETAQEICNQYDNCFLFEREEDMLNTFLDLIDDADILSGWNSEGFDIPYVTMRIHRVLSKDDTRRLCLWGQFPKQRTFERFGAENLTFDLIGRVHMDYMQLYRKYTYEERHSYSLDAIGEYELDERKLQYEGTLDQLYNKDFPKFIDYNRQDTLLLAKLDKKLRFLDLANELAHDNTVLLQTTMGAVAVTEQAIINEAHSRGMVVPNRRSRDDHGDTQAAGAYVAYPKRGIHEYIGAIDINSLYPSAIRALNMGPETIVGQLRPVMTDHYIKEKIANGSSFADAWENMFGTLEYQAVMNMEPGTELTLDWQDGTSDVMSAADVWRLIFDSNQPWTFSANGTIFRYDMKGIIPGLLERWYAERKEMQAKKKAAETKEDTAFWDKRQLVKKINLNSLYGAILNPGCRFFDQRIGQSTTLTGRIIAKHMDSHVNEAITGSYDHVGSSIIYGDTDSVYFTAWPALKEEIEAGRMEWNREICVQLYDTIGESVNQSFPAFMERACHCPREMGSIIKGGRELIASKGLFIKKKRYAVLIFDMEGVRLDTHGKPGKVKAMGLDLKRSDTPKVVQDFLSEILMIVLTGTGDVKQTVIEKVKEFKIAFAERPAWEKGTPKRVNNLTKYTAEEERLGKANMPGHVRAAMNWNRLKKMHGDNYSTSIVDGMKTIVCKLKDNPLGLTSVGYPTDESHIPNWFKELPFDDNTMESTIVDQKVENLLGVLEWRIAESTDIKTTFDDLFTFE</sequence>
<evidence type="ECO:0000256" key="11">
    <source>
        <dbReference type="ARBA" id="ARBA00049244"/>
    </source>
</evidence>
<keyword evidence="7" id="KW-0378">Hydrolase</keyword>
<evidence type="ECO:0000313" key="14">
    <source>
        <dbReference type="EMBL" id="CAB5215155.1"/>
    </source>
</evidence>
<gene>
    <name evidence="14" type="ORF">UFOVP190_421</name>
</gene>
<evidence type="ECO:0000256" key="3">
    <source>
        <dbReference type="ARBA" id="ARBA00022679"/>
    </source>
</evidence>
<dbReference type="SMART" id="SM00486">
    <property type="entry name" value="POLBc"/>
    <property type="match status" value="1"/>
</dbReference>
<evidence type="ECO:0000256" key="10">
    <source>
        <dbReference type="ARBA" id="ARBA00023125"/>
    </source>
</evidence>
<dbReference type="GO" id="GO:0003677">
    <property type="term" value="F:DNA binding"/>
    <property type="evidence" value="ECO:0007669"/>
    <property type="project" value="UniProtKB-KW"/>
</dbReference>
<dbReference type="Gene3D" id="3.30.420.10">
    <property type="entry name" value="Ribonuclease H-like superfamily/Ribonuclease H"/>
    <property type="match status" value="1"/>
</dbReference>
<evidence type="ECO:0000256" key="5">
    <source>
        <dbReference type="ARBA" id="ARBA00022705"/>
    </source>
</evidence>
<dbReference type="PANTHER" id="PTHR10322:SF23">
    <property type="entry name" value="DNA POLYMERASE DELTA CATALYTIC SUBUNIT"/>
    <property type="match status" value="1"/>
</dbReference>
<dbReference type="EC" id="2.7.7.7" evidence="2"/>
<keyword evidence="4" id="KW-0548">Nucleotidyltransferase</keyword>
<keyword evidence="5" id="KW-0235">DNA replication</keyword>
<dbReference type="PRINTS" id="PR00106">
    <property type="entry name" value="DNAPOLB"/>
</dbReference>
<dbReference type="InterPro" id="IPR006133">
    <property type="entry name" value="DNA-dir_DNA_pol_B_exonuc"/>
</dbReference>
<name>A0A6J7WHD4_9CAUD</name>
<dbReference type="Gene3D" id="3.90.1600.10">
    <property type="entry name" value="Palm domain of DNA polymerase"/>
    <property type="match status" value="1"/>
</dbReference>
<protein>
    <recommendedName>
        <fullName evidence="2">DNA-directed DNA polymerase</fullName>
        <ecNumber evidence="2">2.7.7.7</ecNumber>
    </recommendedName>
</protein>
<reference evidence="14" key="1">
    <citation type="submission" date="2020-05" db="EMBL/GenBank/DDBJ databases">
        <authorList>
            <person name="Chiriac C."/>
            <person name="Salcher M."/>
            <person name="Ghai R."/>
            <person name="Kavagutti S V."/>
        </authorList>
    </citation>
    <scope>NUCLEOTIDE SEQUENCE</scope>
</reference>
<keyword evidence="6" id="KW-0540">Nuclease</keyword>
<evidence type="ECO:0000256" key="1">
    <source>
        <dbReference type="ARBA" id="ARBA00005755"/>
    </source>
</evidence>
<dbReference type="EMBL" id="LR798243">
    <property type="protein sequence ID" value="CAB5215155.1"/>
    <property type="molecule type" value="Genomic_DNA"/>
</dbReference>
<keyword evidence="8" id="KW-0239">DNA-directed DNA polymerase</keyword>
<organism evidence="14">
    <name type="scientific">uncultured Caudovirales phage</name>
    <dbReference type="NCBI Taxonomy" id="2100421"/>
    <lineage>
        <taxon>Viruses</taxon>
        <taxon>Duplodnaviria</taxon>
        <taxon>Heunggongvirae</taxon>
        <taxon>Uroviricota</taxon>
        <taxon>Caudoviricetes</taxon>
        <taxon>Peduoviridae</taxon>
        <taxon>Maltschvirus</taxon>
        <taxon>Maltschvirus maltsch</taxon>
    </lineage>
</organism>
<dbReference type="Pfam" id="PF03104">
    <property type="entry name" value="DNA_pol_B_exo1"/>
    <property type="match status" value="1"/>
</dbReference>
<feature type="domain" description="DNA-directed DNA polymerase family B multifunctional" evidence="12">
    <location>
        <begin position="339"/>
        <end position="606"/>
    </location>
</feature>
<dbReference type="GO" id="GO:0006261">
    <property type="term" value="P:DNA-templated DNA replication"/>
    <property type="evidence" value="ECO:0007669"/>
    <property type="project" value="TreeGrafter"/>
</dbReference>
<keyword evidence="3" id="KW-0808">Transferase</keyword>
<dbReference type="GO" id="GO:0000166">
    <property type="term" value="F:nucleotide binding"/>
    <property type="evidence" value="ECO:0007669"/>
    <property type="project" value="InterPro"/>
</dbReference>
<dbReference type="InterPro" id="IPR036397">
    <property type="entry name" value="RNaseH_sf"/>
</dbReference>
<comment type="catalytic activity">
    <reaction evidence="11">
        <text>DNA(n) + a 2'-deoxyribonucleoside 5'-triphosphate = DNA(n+1) + diphosphate</text>
        <dbReference type="Rhea" id="RHEA:22508"/>
        <dbReference type="Rhea" id="RHEA-COMP:17339"/>
        <dbReference type="Rhea" id="RHEA-COMP:17340"/>
        <dbReference type="ChEBI" id="CHEBI:33019"/>
        <dbReference type="ChEBI" id="CHEBI:61560"/>
        <dbReference type="ChEBI" id="CHEBI:173112"/>
        <dbReference type="EC" id="2.7.7.7"/>
    </reaction>
</comment>
<evidence type="ECO:0000256" key="8">
    <source>
        <dbReference type="ARBA" id="ARBA00022932"/>
    </source>
</evidence>
<dbReference type="InterPro" id="IPR050240">
    <property type="entry name" value="DNA_pol_type-B"/>
</dbReference>
<dbReference type="InterPro" id="IPR006172">
    <property type="entry name" value="DNA-dir_DNA_pol_B"/>
</dbReference>
<dbReference type="PANTHER" id="PTHR10322">
    <property type="entry name" value="DNA POLYMERASE CATALYTIC SUBUNIT"/>
    <property type="match status" value="1"/>
</dbReference>
<dbReference type="SUPFAM" id="SSF53098">
    <property type="entry name" value="Ribonuclease H-like"/>
    <property type="match status" value="1"/>
</dbReference>
<accession>A0A6J7WHD4</accession>